<name>A0A1G1XBU4_9BACT</name>
<dbReference type="Pfam" id="PF00175">
    <property type="entry name" value="NAD_binding_1"/>
    <property type="match status" value="1"/>
</dbReference>
<keyword evidence="4" id="KW-0479">Metal-binding</keyword>
<dbReference type="PRINTS" id="PR00410">
    <property type="entry name" value="PHEHYDRXLASE"/>
</dbReference>
<dbReference type="AlphaFoldDB" id="A0A1G1XBU4"/>
<evidence type="ECO:0000256" key="9">
    <source>
        <dbReference type="SAM" id="Phobius"/>
    </source>
</evidence>
<dbReference type="GO" id="GO:0016491">
    <property type="term" value="F:oxidoreductase activity"/>
    <property type="evidence" value="ECO:0007669"/>
    <property type="project" value="UniProtKB-KW"/>
</dbReference>
<dbReference type="Gene3D" id="2.40.30.10">
    <property type="entry name" value="Translation factors"/>
    <property type="match status" value="1"/>
</dbReference>
<dbReference type="GO" id="GO:0051537">
    <property type="term" value="F:2 iron, 2 sulfur cluster binding"/>
    <property type="evidence" value="ECO:0007669"/>
    <property type="project" value="UniProtKB-KW"/>
</dbReference>
<evidence type="ECO:0000256" key="2">
    <source>
        <dbReference type="ARBA" id="ARBA00022630"/>
    </source>
</evidence>
<organism evidence="11 12">
    <name type="scientific">Candidatus Andersenbacteria bacterium RIFCSPHIGHO2_12_FULL_45_11b</name>
    <dbReference type="NCBI Taxonomy" id="1797282"/>
    <lineage>
        <taxon>Bacteria</taxon>
        <taxon>Candidatus Anderseniibacteriota</taxon>
    </lineage>
</organism>
<evidence type="ECO:0000256" key="6">
    <source>
        <dbReference type="ARBA" id="ARBA00023002"/>
    </source>
</evidence>
<keyword evidence="5" id="KW-0274">FAD</keyword>
<dbReference type="InterPro" id="IPR017927">
    <property type="entry name" value="FAD-bd_FR_type"/>
</dbReference>
<evidence type="ECO:0000313" key="11">
    <source>
        <dbReference type="EMBL" id="OGY37050.1"/>
    </source>
</evidence>
<evidence type="ECO:0000256" key="7">
    <source>
        <dbReference type="ARBA" id="ARBA00023004"/>
    </source>
</evidence>
<dbReference type="InterPro" id="IPR001433">
    <property type="entry name" value="OxRdtase_FAD/NAD-bd"/>
</dbReference>
<feature type="domain" description="FAD-binding FR-type" evidence="10">
    <location>
        <begin position="268"/>
        <end position="371"/>
    </location>
</feature>
<keyword evidence="8" id="KW-0411">Iron-sulfur</keyword>
<feature type="transmembrane region" description="Helical" evidence="9">
    <location>
        <begin position="43"/>
        <end position="62"/>
    </location>
</feature>
<dbReference type="EMBL" id="MHHS01000020">
    <property type="protein sequence ID" value="OGY37050.1"/>
    <property type="molecule type" value="Genomic_DNA"/>
</dbReference>
<evidence type="ECO:0000256" key="1">
    <source>
        <dbReference type="ARBA" id="ARBA00001974"/>
    </source>
</evidence>
<evidence type="ECO:0000256" key="3">
    <source>
        <dbReference type="ARBA" id="ARBA00022714"/>
    </source>
</evidence>
<keyword evidence="9" id="KW-1133">Transmembrane helix</keyword>
<keyword evidence="2" id="KW-0285">Flavoprotein</keyword>
<dbReference type="GO" id="GO:0046872">
    <property type="term" value="F:metal ion binding"/>
    <property type="evidence" value="ECO:0007669"/>
    <property type="project" value="UniProtKB-KW"/>
</dbReference>
<dbReference type="InterPro" id="IPR050415">
    <property type="entry name" value="MRET"/>
</dbReference>
<protein>
    <recommendedName>
        <fullName evidence="10">FAD-binding FR-type domain-containing protein</fullName>
    </recommendedName>
</protein>
<keyword evidence="7" id="KW-0408">Iron</keyword>
<dbReference type="InterPro" id="IPR039261">
    <property type="entry name" value="FNR_nucleotide-bd"/>
</dbReference>
<keyword evidence="6" id="KW-0560">Oxidoreductase</keyword>
<dbReference type="SUPFAM" id="SSF63380">
    <property type="entry name" value="Riboflavin synthase domain-like"/>
    <property type="match status" value="1"/>
</dbReference>
<evidence type="ECO:0000256" key="4">
    <source>
        <dbReference type="ARBA" id="ARBA00022723"/>
    </source>
</evidence>
<proteinExistence type="predicted"/>
<keyword evidence="9" id="KW-0472">Membrane</keyword>
<feature type="transmembrane region" description="Helical" evidence="9">
    <location>
        <begin position="167"/>
        <end position="189"/>
    </location>
</feature>
<comment type="cofactor">
    <cofactor evidence="1">
        <name>FAD</name>
        <dbReference type="ChEBI" id="CHEBI:57692"/>
    </cofactor>
</comment>
<dbReference type="Gene3D" id="3.40.50.80">
    <property type="entry name" value="Nucleotide-binding domain of ferredoxin-NADP reductase (FNR) module"/>
    <property type="match status" value="1"/>
</dbReference>
<accession>A0A1G1XBU4</accession>
<keyword evidence="9" id="KW-0812">Transmembrane</keyword>
<dbReference type="SUPFAM" id="SSF52343">
    <property type="entry name" value="Ferredoxin reductase-like, C-terminal NADP-linked domain"/>
    <property type="match status" value="1"/>
</dbReference>
<evidence type="ECO:0000313" key="12">
    <source>
        <dbReference type="Proteomes" id="UP000177941"/>
    </source>
</evidence>
<feature type="transmembrane region" description="Helical" evidence="9">
    <location>
        <begin position="16"/>
        <end position="36"/>
    </location>
</feature>
<sequence>MFVDRFLNAITTYRLTLYYLIGLLFLAGFFSALGLLPYSAIDIAIDVCIAAIVSWVANWGFAKLFHAATNSESVFITALIIVCLMPIVPFANALFLAGACIVAMGSKYILTIQKQHIFNPAAVGIFAISLLAPNYSALWWMGTPIMMPFVVIGGFLLIRRIRRENMVYLFFTVYIVAFSIAFIIQGTFFTSLSTLAEILFFRSPIWFFGMIMLAEPITAPGRKRPQLAYASLIGVLVATQQMRFLPFSFTPEEALCIGNIAAYMMTPRHRLVLALQQKIQLTADTIQFIFRPANPLVFKPGQYMEWTLPHSKTDARGNRRYFSIASAPKPDTLAIAVKFYEQSSSYKTCLKNLEIGEEIIAAQLGGDFTIPRNVEKKKLVFIAGGIGITPYISMIEYIIQENKKCDTVLLYSMKNVNDSVFIDTLEKARVYGVNTIYTITDTTAVPADWEWNTGMINAAMIQKEIPDFTERTFYVSGPQLMVQALEKTLASMDISKKKIITDYFPGFAG</sequence>
<gene>
    <name evidence="11" type="ORF">A3E36_02765</name>
</gene>
<keyword evidence="3" id="KW-0001">2Fe-2S</keyword>
<evidence type="ECO:0000259" key="10">
    <source>
        <dbReference type="PROSITE" id="PS51384"/>
    </source>
</evidence>
<feature type="transmembrane region" description="Helical" evidence="9">
    <location>
        <begin position="138"/>
        <end position="158"/>
    </location>
</feature>
<dbReference type="Proteomes" id="UP000177941">
    <property type="component" value="Unassembled WGS sequence"/>
</dbReference>
<reference evidence="11 12" key="1">
    <citation type="journal article" date="2016" name="Nat. Commun.">
        <title>Thousands of microbial genomes shed light on interconnected biogeochemical processes in an aquifer system.</title>
        <authorList>
            <person name="Anantharaman K."/>
            <person name="Brown C.T."/>
            <person name="Hug L.A."/>
            <person name="Sharon I."/>
            <person name="Castelle C.J."/>
            <person name="Probst A.J."/>
            <person name="Thomas B.C."/>
            <person name="Singh A."/>
            <person name="Wilkins M.J."/>
            <person name="Karaoz U."/>
            <person name="Brodie E.L."/>
            <person name="Williams K.H."/>
            <person name="Hubbard S.S."/>
            <person name="Banfield J.F."/>
        </authorList>
    </citation>
    <scope>NUCLEOTIDE SEQUENCE [LARGE SCALE GENOMIC DNA]</scope>
</reference>
<dbReference type="PANTHER" id="PTHR47354">
    <property type="entry name" value="NADH OXIDOREDUCTASE HCR"/>
    <property type="match status" value="1"/>
</dbReference>
<dbReference type="PANTHER" id="PTHR47354:SF6">
    <property type="entry name" value="NADH OXIDOREDUCTASE HCR"/>
    <property type="match status" value="1"/>
</dbReference>
<evidence type="ECO:0000256" key="8">
    <source>
        <dbReference type="ARBA" id="ARBA00023014"/>
    </source>
</evidence>
<dbReference type="CDD" id="cd00322">
    <property type="entry name" value="FNR_like"/>
    <property type="match status" value="1"/>
</dbReference>
<evidence type="ECO:0000256" key="5">
    <source>
        <dbReference type="ARBA" id="ARBA00022827"/>
    </source>
</evidence>
<comment type="caution">
    <text evidence="11">The sequence shown here is derived from an EMBL/GenBank/DDBJ whole genome shotgun (WGS) entry which is preliminary data.</text>
</comment>
<dbReference type="PROSITE" id="PS51384">
    <property type="entry name" value="FAD_FR"/>
    <property type="match status" value="1"/>
</dbReference>
<feature type="transmembrane region" description="Helical" evidence="9">
    <location>
        <begin position="74"/>
        <end position="104"/>
    </location>
</feature>
<dbReference type="InterPro" id="IPR017938">
    <property type="entry name" value="Riboflavin_synthase-like_b-brl"/>
</dbReference>